<dbReference type="InterPro" id="IPR000734">
    <property type="entry name" value="TAG_lipase"/>
</dbReference>
<evidence type="ECO:0000256" key="4">
    <source>
        <dbReference type="RuleBase" id="RU004262"/>
    </source>
</evidence>
<keyword evidence="8" id="KW-1185">Reference proteome</keyword>
<dbReference type="InterPro" id="IPR029058">
    <property type="entry name" value="AB_hydrolase_fold"/>
</dbReference>
<name>A0A1I8P8G8_STOCA</name>
<evidence type="ECO:0000256" key="5">
    <source>
        <dbReference type="SAM" id="SignalP"/>
    </source>
</evidence>
<sequence length="325" mass="36342">MRFTLGVLSVVILLLTVTESRANVAMGKELAKDQHVRDSVKFYVYTRQNRDVPQSLEANVESVVRNVIDTTKPTTLFIPHMQSDFGSDECNVIKDAKLQLEDGNVIVVDYSESITNSGDFESIVSLMPHIAEAIGELVMLLKHNFDFSLEHLHVVGFSLGGHISGITAQYLHQSLGQRIPRITALDPAGIYFTANTPSDQRLSSDDAEFVEVVHTNAGQQGFLSTCGHVDYYPNGGTLQPGCDEKDMACSHERAYQLIPEMWLPLENHELLILKCPSLDYLGMDYCRWLSNKMGDLQQRPKDGVYYVETNSVKPYGKGAFLVEFF</sequence>
<feature type="chain" id="PRO_5009326204" description="Lipase domain-containing protein" evidence="5">
    <location>
        <begin position="23"/>
        <end position="325"/>
    </location>
</feature>
<evidence type="ECO:0000313" key="7">
    <source>
        <dbReference type="EnsemblMetazoa" id="SCAU005812-PA"/>
    </source>
</evidence>
<dbReference type="Pfam" id="PF00151">
    <property type="entry name" value="Lipase"/>
    <property type="match status" value="1"/>
</dbReference>
<dbReference type="Proteomes" id="UP000095300">
    <property type="component" value="Unassembled WGS sequence"/>
</dbReference>
<keyword evidence="5" id="KW-0732">Signal</keyword>
<dbReference type="InterPro" id="IPR013818">
    <property type="entry name" value="Lipase"/>
</dbReference>
<comment type="similarity">
    <text evidence="2 4">Belongs to the AB hydrolase superfamily. Lipase family.</text>
</comment>
<dbReference type="VEuPathDB" id="VectorBase:SCAU005812"/>
<feature type="domain" description="Lipase" evidence="6">
    <location>
        <begin position="28"/>
        <end position="259"/>
    </location>
</feature>
<organism evidence="7 8">
    <name type="scientific">Stomoxys calcitrans</name>
    <name type="common">Stable fly</name>
    <name type="synonym">Conops calcitrans</name>
    <dbReference type="NCBI Taxonomy" id="35570"/>
    <lineage>
        <taxon>Eukaryota</taxon>
        <taxon>Metazoa</taxon>
        <taxon>Ecdysozoa</taxon>
        <taxon>Arthropoda</taxon>
        <taxon>Hexapoda</taxon>
        <taxon>Insecta</taxon>
        <taxon>Pterygota</taxon>
        <taxon>Neoptera</taxon>
        <taxon>Endopterygota</taxon>
        <taxon>Diptera</taxon>
        <taxon>Brachycera</taxon>
        <taxon>Muscomorpha</taxon>
        <taxon>Muscoidea</taxon>
        <taxon>Muscidae</taxon>
        <taxon>Stomoxys</taxon>
    </lineage>
</organism>
<protein>
    <recommendedName>
        <fullName evidence="6">Lipase domain-containing protein</fullName>
    </recommendedName>
</protein>
<dbReference type="KEGG" id="scac:106090004"/>
<dbReference type="AlphaFoldDB" id="A0A1I8P8G8"/>
<evidence type="ECO:0000313" key="8">
    <source>
        <dbReference type="Proteomes" id="UP000095300"/>
    </source>
</evidence>
<dbReference type="GO" id="GO:0016298">
    <property type="term" value="F:lipase activity"/>
    <property type="evidence" value="ECO:0007669"/>
    <property type="project" value="InterPro"/>
</dbReference>
<dbReference type="GO" id="GO:0016042">
    <property type="term" value="P:lipid catabolic process"/>
    <property type="evidence" value="ECO:0007669"/>
    <property type="project" value="TreeGrafter"/>
</dbReference>
<comment type="subcellular location">
    <subcellularLocation>
        <location evidence="1">Secreted</location>
    </subcellularLocation>
</comment>
<evidence type="ECO:0000256" key="1">
    <source>
        <dbReference type="ARBA" id="ARBA00004613"/>
    </source>
</evidence>
<dbReference type="Gene3D" id="3.40.50.1820">
    <property type="entry name" value="alpha/beta hydrolase"/>
    <property type="match status" value="1"/>
</dbReference>
<dbReference type="GO" id="GO:0017171">
    <property type="term" value="F:serine hydrolase activity"/>
    <property type="evidence" value="ECO:0007669"/>
    <property type="project" value="TreeGrafter"/>
</dbReference>
<dbReference type="PANTHER" id="PTHR11610">
    <property type="entry name" value="LIPASE"/>
    <property type="match status" value="1"/>
</dbReference>
<accession>A0A1I8P8G8</accession>
<keyword evidence="3" id="KW-0964">Secreted</keyword>
<evidence type="ECO:0000256" key="3">
    <source>
        <dbReference type="ARBA" id="ARBA00022525"/>
    </source>
</evidence>
<feature type="signal peptide" evidence="5">
    <location>
        <begin position="1"/>
        <end position="22"/>
    </location>
</feature>
<proteinExistence type="inferred from homology"/>
<evidence type="ECO:0000256" key="2">
    <source>
        <dbReference type="ARBA" id="ARBA00010701"/>
    </source>
</evidence>
<reference evidence="7" key="1">
    <citation type="submission" date="2020-05" db="UniProtKB">
        <authorList>
            <consortium name="EnsemblMetazoa"/>
        </authorList>
    </citation>
    <scope>IDENTIFICATION</scope>
    <source>
        <strain evidence="7">USDA</strain>
    </source>
</reference>
<dbReference type="EnsemblMetazoa" id="SCAU005812-RA">
    <property type="protein sequence ID" value="SCAU005812-PA"/>
    <property type="gene ID" value="SCAU005812"/>
</dbReference>
<dbReference type="OrthoDB" id="1890790at2759"/>
<dbReference type="GO" id="GO:0005615">
    <property type="term" value="C:extracellular space"/>
    <property type="evidence" value="ECO:0007669"/>
    <property type="project" value="TreeGrafter"/>
</dbReference>
<dbReference type="STRING" id="35570.A0A1I8P8G8"/>
<dbReference type="PANTHER" id="PTHR11610:SF173">
    <property type="entry name" value="LIPASE DOMAIN-CONTAINING PROTEIN-RELATED"/>
    <property type="match status" value="1"/>
</dbReference>
<gene>
    <name evidence="7" type="primary">106090004</name>
</gene>
<dbReference type="SUPFAM" id="SSF53474">
    <property type="entry name" value="alpha/beta-Hydrolases"/>
    <property type="match status" value="1"/>
</dbReference>
<evidence type="ECO:0000259" key="6">
    <source>
        <dbReference type="Pfam" id="PF00151"/>
    </source>
</evidence>